<dbReference type="SFLD" id="SFLDF00412">
    <property type="entry name" value="spore_photoproduct_lyase_2"/>
    <property type="match status" value="1"/>
</dbReference>
<organism evidence="1 2">
    <name type="scientific">Anaerobacterium chartisolvens</name>
    <dbReference type="NCBI Taxonomy" id="1297424"/>
    <lineage>
        <taxon>Bacteria</taxon>
        <taxon>Bacillati</taxon>
        <taxon>Bacillota</taxon>
        <taxon>Clostridia</taxon>
        <taxon>Eubacteriales</taxon>
        <taxon>Oscillospiraceae</taxon>
        <taxon>Anaerobacterium</taxon>
    </lineage>
</organism>
<dbReference type="OrthoDB" id="9787095at2"/>
<dbReference type="SUPFAM" id="SSF102114">
    <property type="entry name" value="Radical SAM enzymes"/>
    <property type="match status" value="1"/>
</dbReference>
<dbReference type="Gene3D" id="3.80.30.30">
    <property type="match status" value="1"/>
</dbReference>
<dbReference type="SFLD" id="SFLDG01079">
    <property type="entry name" value="spore_photoproduct_lyase_like"/>
    <property type="match status" value="1"/>
</dbReference>
<dbReference type="InterPro" id="IPR007197">
    <property type="entry name" value="rSAM"/>
</dbReference>
<dbReference type="PANTHER" id="PTHR37822:SF2">
    <property type="entry name" value="SPORE PHOTOPRODUCT LYASE"/>
    <property type="match status" value="1"/>
</dbReference>
<dbReference type="PANTHER" id="PTHR37822">
    <property type="entry name" value="SPORE PHOTOPRODUCT LYASE-RELATED"/>
    <property type="match status" value="1"/>
</dbReference>
<dbReference type="AlphaFoldDB" id="A0A369AV36"/>
<dbReference type="Proteomes" id="UP000253034">
    <property type="component" value="Unassembled WGS sequence"/>
</dbReference>
<evidence type="ECO:0000313" key="1">
    <source>
        <dbReference type="EMBL" id="RCX13240.1"/>
    </source>
</evidence>
<proteinExistence type="predicted"/>
<comment type="caution">
    <text evidence="1">The sequence shown here is derived from an EMBL/GenBank/DDBJ whole genome shotgun (WGS) entry which is preliminary data.</text>
</comment>
<dbReference type="InterPro" id="IPR049539">
    <property type="entry name" value="SPL"/>
</dbReference>
<gene>
    <name evidence="1" type="ORF">DFR58_11858</name>
</gene>
<dbReference type="GO" id="GO:0051539">
    <property type="term" value="F:4 iron, 4 sulfur cluster binding"/>
    <property type="evidence" value="ECO:0007669"/>
    <property type="project" value="TreeGrafter"/>
</dbReference>
<protein>
    <submittedName>
        <fullName evidence="1">Spore photoproduct lyase</fullName>
    </submittedName>
</protein>
<dbReference type="CDD" id="cd01335">
    <property type="entry name" value="Radical_SAM"/>
    <property type="match status" value="1"/>
</dbReference>
<dbReference type="SFLD" id="SFLDS00029">
    <property type="entry name" value="Radical_SAM"/>
    <property type="match status" value="1"/>
</dbReference>
<dbReference type="InterPro" id="IPR034559">
    <property type="entry name" value="SPL_Clostridia"/>
</dbReference>
<dbReference type="GO" id="GO:0042601">
    <property type="term" value="C:endospore-forming forespore"/>
    <property type="evidence" value="ECO:0007669"/>
    <property type="project" value="TreeGrafter"/>
</dbReference>
<reference evidence="1 2" key="1">
    <citation type="submission" date="2018-07" db="EMBL/GenBank/DDBJ databases">
        <title>Genomic Encyclopedia of Type Strains, Phase IV (KMG-IV): sequencing the most valuable type-strain genomes for metagenomic binning, comparative biology and taxonomic classification.</title>
        <authorList>
            <person name="Goeker M."/>
        </authorList>
    </citation>
    <scope>NUCLEOTIDE SEQUENCE [LARGE SCALE GENOMIC DNA]</scope>
    <source>
        <strain evidence="1 2">DSM 27016</strain>
    </source>
</reference>
<dbReference type="Pfam" id="PF20903">
    <property type="entry name" value="SPL"/>
    <property type="match status" value="1"/>
</dbReference>
<keyword evidence="1" id="KW-0456">Lyase</keyword>
<dbReference type="InterPro" id="IPR023897">
    <property type="entry name" value="SPL_firmicutes"/>
</dbReference>
<dbReference type="GO" id="GO:0003913">
    <property type="term" value="F:DNA photolyase activity"/>
    <property type="evidence" value="ECO:0007669"/>
    <property type="project" value="InterPro"/>
</dbReference>
<sequence length="343" mass="39493">MDLFMPERVFFEPSSLKYPLGEKLYSLFDSKKNIEVIKTPMQNVYRSIPGKTEQEKYARSKKTLVVAVKKSLKLDVCKPSADFEFALATNCPGNCEYCYLQTTQSSRPYLRTYVNIEEIFDSIAKHIEKNGGGLTTFEVASTGDPLALEHITGSLSRTIEYFGSLDNARLRVVTKFDNVEPLLHLNHNLHTRFRVSINSRHVISSFEHNTASYDERISAASKIAHAAYPIGFIVAPIMVYEGWREEYSELFDRLKENLRGASLPENITFELIQHRFTPIAKKFILERFPSTGLDMDETKRVLKWGKFGRFKYVYPKETSGEMKEFISGLIMERFPHAVIEYFT</sequence>
<dbReference type="Gene3D" id="3.40.50.12110">
    <property type="match status" value="1"/>
</dbReference>
<dbReference type="EMBL" id="QPJT01000018">
    <property type="protein sequence ID" value="RCX13240.1"/>
    <property type="molecule type" value="Genomic_DNA"/>
</dbReference>
<name>A0A369AV36_9FIRM</name>
<dbReference type="RefSeq" id="WP_114298657.1">
    <property type="nucleotide sequence ID" value="NZ_QPJT01000018.1"/>
</dbReference>
<dbReference type="GO" id="GO:1904047">
    <property type="term" value="F:S-adenosyl-L-methionine binding"/>
    <property type="evidence" value="ECO:0007669"/>
    <property type="project" value="InterPro"/>
</dbReference>
<keyword evidence="2" id="KW-1185">Reference proteome</keyword>
<evidence type="ECO:0000313" key="2">
    <source>
        <dbReference type="Proteomes" id="UP000253034"/>
    </source>
</evidence>
<dbReference type="InterPro" id="IPR058240">
    <property type="entry name" value="rSAM_sf"/>
</dbReference>
<accession>A0A369AV36</accession>
<dbReference type="NCBIfam" id="TIGR04070">
    <property type="entry name" value="photo_TT_lyase"/>
    <property type="match status" value="1"/>
</dbReference>